<feature type="domain" description="Ice-binding protein C-terminal" evidence="1">
    <location>
        <begin position="110"/>
        <end position="135"/>
    </location>
</feature>
<name>A0A225DHC7_9BACT</name>
<evidence type="ECO:0000313" key="2">
    <source>
        <dbReference type="EMBL" id="OWK40842.1"/>
    </source>
</evidence>
<reference evidence="3" key="1">
    <citation type="submission" date="2017-06" db="EMBL/GenBank/DDBJ databases">
        <title>Genome analysis of Fimbriiglobus ruber SP5, the first member of the order Planctomycetales with confirmed chitinolytic capability.</title>
        <authorList>
            <person name="Ravin N.V."/>
            <person name="Rakitin A.L."/>
            <person name="Ivanova A.A."/>
            <person name="Beletsky A.V."/>
            <person name="Kulichevskaya I.S."/>
            <person name="Mardanov A.V."/>
            <person name="Dedysh S.N."/>
        </authorList>
    </citation>
    <scope>NUCLEOTIDE SEQUENCE [LARGE SCALE GENOMIC DNA]</scope>
    <source>
        <strain evidence="3">SP5</strain>
    </source>
</reference>
<sequence length="144" mass="14443">MNTPTIPFDSPYSLTLNLTDGATGQTGSVTIAGVLQGSFDVNQYLLGNASGNPLGNLFTSPATQTLTLGSTQYTVSAAAYTEPTVPQPAGYSFVGGGIDVTVTPMTIGPTTPEPGTAALAGLGLAGLGLVGRFRRRARPAPAAA</sequence>
<dbReference type="AlphaFoldDB" id="A0A225DHC7"/>
<dbReference type="Pfam" id="PF07589">
    <property type="entry name" value="PEP-CTERM"/>
    <property type="match status" value="1"/>
</dbReference>
<keyword evidence="3" id="KW-1185">Reference proteome</keyword>
<gene>
    <name evidence="2" type="ORF">FRUB_04734</name>
</gene>
<dbReference type="EMBL" id="NIDE01000007">
    <property type="protein sequence ID" value="OWK40842.1"/>
    <property type="molecule type" value="Genomic_DNA"/>
</dbReference>
<evidence type="ECO:0000313" key="3">
    <source>
        <dbReference type="Proteomes" id="UP000214646"/>
    </source>
</evidence>
<dbReference type="RefSeq" id="WP_088255812.1">
    <property type="nucleotide sequence ID" value="NZ_NIDE01000007.1"/>
</dbReference>
<accession>A0A225DHC7</accession>
<dbReference type="InterPro" id="IPR013424">
    <property type="entry name" value="Ice-binding_C"/>
</dbReference>
<protein>
    <recommendedName>
        <fullName evidence="1">Ice-binding protein C-terminal domain-containing protein</fullName>
    </recommendedName>
</protein>
<evidence type="ECO:0000259" key="1">
    <source>
        <dbReference type="Pfam" id="PF07589"/>
    </source>
</evidence>
<dbReference type="Proteomes" id="UP000214646">
    <property type="component" value="Unassembled WGS sequence"/>
</dbReference>
<proteinExistence type="predicted"/>
<comment type="caution">
    <text evidence="2">The sequence shown here is derived from an EMBL/GenBank/DDBJ whole genome shotgun (WGS) entry which is preliminary data.</text>
</comment>
<organism evidence="2 3">
    <name type="scientific">Fimbriiglobus ruber</name>
    <dbReference type="NCBI Taxonomy" id="1908690"/>
    <lineage>
        <taxon>Bacteria</taxon>
        <taxon>Pseudomonadati</taxon>
        <taxon>Planctomycetota</taxon>
        <taxon>Planctomycetia</taxon>
        <taxon>Gemmatales</taxon>
        <taxon>Gemmataceae</taxon>
        <taxon>Fimbriiglobus</taxon>
    </lineage>
</organism>